<feature type="transmembrane region" description="Helical" evidence="1">
    <location>
        <begin position="74"/>
        <end position="93"/>
    </location>
</feature>
<organism evidence="3">
    <name type="scientific">Nitzschia putrida</name>
    <dbReference type="NCBI Taxonomy" id="2742595"/>
    <lineage>
        <taxon>Eukaryota</taxon>
        <taxon>Sar</taxon>
        <taxon>Stramenopiles</taxon>
        <taxon>Ochrophyta</taxon>
        <taxon>Bacillariophyta</taxon>
        <taxon>Bacillariophyceae</taxon>
        <taxon>Bacillariophycidae</taxon>
        <taxon>Bacillariales</taxon>
        <taxon>Bacillariaceae</taxon>
        <taxon>Nitzschia</taxon>
    </lineage>
</organism>
<reference evidence="3" key="1">
    <citation type="submission" date="2021-01" db="EMBL/GenBank/DDBJ databases">
        <title>Organellar DNAs of a non-photosynthetic diatom.</title>
        <authorList>
            <person name="Kamikawa R."/>
            <person name="Tanizawa Y."/>
        </authorList>
    </citation>
    <scope>NUCLEOTIDE SEQUENCE</scope>
    <source>
        <strain evidence="3">NIES-4239</strain>
    </source>
</reference>
<name>A0A7R7TSL7_9STRA</name>
<proteinExistence type="predicted"/>
<evidence type="ECO:0000313" key="2">
    <source>
        <dbReference type="EMBL" id="BCQ06550.1"/>
    </source>
</evidence>
<keyword evidence="3" id="KW-0934">Plastid</keyword>
<keyword evidence="1" id="KW-0812">Transmembrane</keyword>
<feature type="transmembrane region" description="Helical" evidence="1">
    <location>
        <begin position="49"/>
        <end position="68"/>
    </location>
</feature>
<evidence type="ECO:0000313" key="3">
    <source>
        <dbReference type="EMBL" id="BCQ06589.1"/>
    </source>
</evidence>
<keyword evidence="1" id="KW-1133">Transmembrane helix</keyword>
<dbReference type="AlphaFoldDB" id="A0A7R7TSL7"/>
<accession>A0A7R7TSL7</accession>
<dbReference type="EMBL" id="LC600867">
    <property type="protein sequence ID" value="BCQ06550.1"/>
    <property type="molecule type" value="Genomic_DNA"/>
</dbReference>
<dbReference type="EMBL" id="LC600867">
    <property type="protein sequence ID" value="BCQ06589.1"/>
    <property type="molecule type" value="Genomic_DNA"/>
</dbReference>
<keyword evidence="1" id="KW-0472">Membrane</keyword>
<geneLocation type="plastid" evidence="3"/>
<evidence type="ECO:0000256" key="1">
    <source>
        <dbReference type="SAM" id="Phobius"/>
    </source>
</evidence>
<gene>
    <name evidence="3" type="primary">orf105_2</name>
    <name evidence="2" type="synonym">orf105_1</name>
</gene>
<sequence length="105" mass="12869">MKEKYYFYKILPQKYRKNGSIYDFLLKTVLTIIIEFHSTKTTKFFKNQFLFCILNILFLYLTIVKIIYLDSFNFLKSIFKQFIGIVFKSLKYFPLKFIFKYLICS</sequence>
<protein>
    <submittedName>
        <fullName evidence="3">Uncharacterized protein</fullName>
    </submittedName>
</protein>